<dbReference type="AlphaFoldDB" id="A0A1F2PAU0"/>
<keyword evidence="1" id="KW-0418">Kinase</keyword>
<comment type="caution">
    <text evidence="1">The sequence shown here is derived from an EMBL/GenBank/DDBJ whole genome shotgun (WGS) entry which is preliminary data.</text>
</comment>
<protein>
    <submittedName>
        <fullName evidence="1">ATP-NAD kinase</fullName>
        <ecNumber evidence="1">2.7.1.23</ecNumber>
    </submittedName>
</protein>
<dbReference type="PANTHER" id="PTHR40697">
    <property type="entry name" value="ACETOIN CATABOLISM PROTEIN X"/>
    <property type="match status" value="1"/>
</dbReference>
<dbReference type="STRING" id="1838285.SCAL_000103"/>
<dbReference type="Pfam" id="PF20143">
    <property type="entry name" value="NAD_kinase_C"/>
    <property type="match status" value="1"/>
</dbReference>
<evidence type="ECO:0000313" key="2">
    <source>
        <dbReference type="Proteomes" id="UP000186940"/>
    </source>
</evidence>
<dbReference type="InterPro" id="IPR039065">
    <property type="entry name" value="AcoX-like"/>
</dbReference>
<name>A0A1F2PAU0_9EURY</name>
<sequence length="368" mass="39641">MARCKIGFLINPISGMGGSVGLKGTDGVLDLAKERGASPVAHIKAEQALENLDTPEATVFLTAAGNMGESVLKSAGITYRVIYEPPLVTSAGDTEKICRLFLDEKVDLILFCGGDGTARDVYSVVQERIPVLGIPAGVKMYSGVFALNPASARELLKAFFGGKTIMGESEILDIDEEKYREGVLDIRLFGYAKTPQMPGLIQEGKAIIHDASEEISKAEIAWFLSEIMKDDSIYILGPGTTTKAICDLLGLPKTLLGVDAVKNQKIVGVDLNESEILDLIDGEDKVTIIVSPLGRQGAILGRGNQQISARVIRKVGVENIIVVATPQKLRDLPFLFVDTGDRALDSELSGYISVVCGYRMAQRKKVLR</sequence>
<dbReference type="SUPFAM" id="SSF111331">
    <property type="entry name" value="NAD kinase/diacylglycerol kinase-like"/>
    <property type="match status" value="1"/>
</dbReference>
<dbReference type="PANTHER" id="PTHR40697:SF2">
    <property type="entry name" value="ATP-NAD KINASE-RELATED"/>
    <property type="match status" value="1"/>
</dbReference>
<evidence type="ECO:0000313" key="1">
    <source>
        <dbReference type="EMBL" id="OFV68427.1"/>
    </source>
</evidence>
<organism evidence="1 2">
    <name type="scientific">Candidatus Syntropharchaeum caldarium</name>
    <dbReference type="NCBI Taxonomy" id="1838285"/>
    <lineage>
        <taxon>Archaea</taxon>
        <taxon>Methanobacteriati</taxon>
        <taxon>Methanobacteriota</taxon>
        <taxon>Stenosarchaea group</taxon>
        <taxon>Methanomicrobia</taxon>
        <taxon>Methanosarcinales</taxon>
        <taxon>ANME-2 cluster</taxon>
        <taxon>Candidatus Syntropharchaeum</taxon>
    </lineage>
</organism>
<dbReference type="GO" id="GO:0006741">
    <property type="term" value="P:NADP+ biosynthetic process"/>
    <property type="evidence" value="ECO:0007669"/>
    <property type="project" value="InterPro"/>
</dbReference>
<keyword evidence="2" id="KW-1185">Reference proteome</keyword>
<dbReference type="InterPro" id="IPR011386">
    <property type="entry name" value="Put_ATP-NAD_kin"/>
</dbReference>
<dbReference type="EMBL" id="LYOS01000001">
    <property type="protein sequence ID" value="OFV68427.1"/>
    <property type="molecule type" value="Genomic_DNA"/>
</dbReference>
<dbReference type="InterPro" id="IPR017438">
    <property type="entry name" value="ATP-NAD_kinase_N"/>
</dbReference>
<keyword evidence="1" id="KW-0808">Transferase</keyword>
<dbReference type="GO" id="GO:0003951">
    <property type="term" value="F:NAD+ kinase activity"/>
    <property type="evidence" value="ECO:0007669"/>
    <property type="project" value="UniProtKB-EC"/>
</dbReference>
<dbReference type="Gene3D" id="3.40.50.10330">
    <property type="entry name" value="Probable inorganic polyphosphate/atp-NAD kinase, domain 1"/>
    <property type="match status" value="1"/>
</dbReference>
<dbReference type="Pfam" id="PF01513">
    <property type="entry name" value="NAD_kinase"/>
    <property type="match status" value="1"/>
</dbReference>
<dbReference type="PIRSF" id="PIRSF016907">
    <property type="entry name" value="Kin_ATP-NAD"/>
    <property type="match status" value="1"/>
</dbReference>
<accession>A0A1F2PAU0</accession>
<dbReference type="EC" id="2.7.1.23" evidence="1"/>
<dbReference type="InterPro" id="IPR016064">
    <property type="entry name" value="NAD/diacylglycerol_kinase_sf"/>
</dbReference>
<dbReference type="Proteomes" id="UP000186940">
    <property type="component" value="Unassembled WGS sequence"/>
</dbReference>
<reference evidence="1" key="1">
    <citation type="submission" date="2016-05" db="EMBL/GenBank/DDBJ databases">
        <title>Microbial consortia oxidize butane by reversing methanogenesis.</title>
        <authorList>
            <person name="Laso-Perez R."/>
            <person name="Richter M."/>
            <person name="Wegener G."/>
            <person name="Musat F."/>
        </authorList>
    </citation>
    <scope>NUCLEOTIDE SEQUENCE [LARGE SCALE GENOMIC DNA]</scope>
    <source>
        <strain evidence="1">BOX2</strain>
    </source>
</reference>
<dbReference type="PATRIC" id="fig|1838285.3.peg.108"/>
<proteinExistence type="predicted"/>
<dbReference type="InterPro" id="IPR002504">
    <property type="entry name" value="NADK"/>
</dbReference>
<gene>
    <name evidence="1" type="ORF">SCAL_000103</name>
</gene>